<dbReference type="RefSeq" id="WP_015505347.1">
    <property type="nucleotide sequence ID" value="NZ_CAYARL010000009.1"/>
</dbReference>
<dbReference type="HAMAP" id="MF_01366">
    <property type="entry name" value="Ribosomal_uL13"/>
    <property type="match status" value="1"/>
</dbReference>
<dbReference type="PIRSF" id="PIRSF002181">
    <property type="entry name" value="Ribosomal_L13"/>
    <property type="match status" value="1"/>
</dbReference>
<keyword evidence="2 4" id="KW-0689">Ribosomal protein</keyword>
<dbReference type="GO" id="GO:0006412">
    <property type="term" value="P:translation"/>
    <property type="evidence" value="ECO:0007669"/>
    <property type="project" value="UniProtKB-UniRule"/>
</dbReference>
<dbReference type="NCBIfam" id="NF005004">
    <property type="entry name" value="PRK06394.1"/>
    <property type="match status" value="1"/>
</dbReference>
<dbReference type="GO" id="GO:0017148">
    <property type="term" value="P:negative regulation of translation"/>
    <property type="evidence" value="ECO:0007669"/>
    <property type="project" value="TreeGrafter"/>
</dbReference>
<dbReference type="PANTHER" id="PTHR11545:SF3">
    <property type="entry name" value="LARGE RIBOSOMAL SUBUNIT PROTEIN UL13"/>
    <property type="match status" value="1"/>
</dbReference>
<comment type="subunit">
    <text evidence="4">Part of the 50S ribosomal subunit.</text>
</comment>
<dbReference type="GO" id="GO:0003735">
    <property type="term" value="F:structural constituent of ribosome"/>
    <property type="evidence" value="ECO:0007669"/>
    <property type="project" value="UniProtKB-UniRule"/>
</dbReference>
<dbReference type="Proteomes" id="UP000273278">
    <property type="component" value="Chromosome"/>
</dbReference>
<comment type="function">
    <text evidence="4">This protein is one of the early assembly proteins of the 50S ribosomal subunit, although it is not seen to bind rRNA by itself. It is important during the early stages of 50S assembly.</text>
</comment>
<dbReference type="InterPro" id="IPR005755">
    <property type="entry name" value="Ribosomal_uL13_euk/arc"/>
</dbReference>
<proteinExistence type="inferred from homology"/>
<comment type="similarity">
    <text evidence="1 4 5">Belongs to the universal ribosomal protein uL13 family.</text>
</comment>
<dbReference type="InterPro" id="IPR005822">
    <property type="entry name" value="Ribosomal_uL13"/>
</dbReference>
<dbReference type="SUPFAM" id="SSF52161">
    <property type="entry name" value="Ribosomal protein L13"/>
    <property type="match status" value="1"/>
</dbReference>
<name>A0A3G3IJA6_9ARCH</name>
<dbReference type="CDD" id="cd00392">
    <property type="entry name" value="Ribosomal_L13"/>
    <property type="match status" value="1"/>
</dbReference>
<dbReference type="GO" id="GO:0022625">
    <property type="term" value="C:cytosolic large ribosomal subunit"/>
    <property type="evidence" value="ECO:0007669"/>
    <property type="project" value="UniProtKB-UniRule"/>
</dbReference>
<dbReference type="EMBL" id="CP017686">
    <property type="protein sequence ID" value="AYQ55572.1"/>
    <property type="molecule type" value="Genomic_DNA"/>
</dbReference>
<evidence type="ECO:0000256" key="5">
    <source>
        <dbReference type="RuleBase" id="RU003877"/>
    </source>
</evidence>
<evidence type="ECO:0000256" key="1">
    <source>
        <dbReference type="ARBA" id="ARBA00006227"/>
    </source>
</evidence>
<evidence type="ECO:0000313" key="7">
    <source>
        <dbReference type="Proteomes" id="UP000273278"/>
    </source>
</evidence>
<dbReference type="Pfam" id="PF00572">
    <property type="entry name" value="Ribosomal_L13"/>
    <property type="match status" value="1"/>
</dbReference>
<gene>
    <name evidence="4" type="primary">rpl13</name>
    <name evidence="6" type="ORF">BKD89_07180</name>
</gene>
<dbReference type="Gene3D" id="3.90.1180.10">
    <property type="entry name" value="Ribosomal protein L13"/>
    <property type="match status" value="1"/>
</dbReference>
<dbReference type="PROSITE" id="PS00783">
    <property type="entry name" value="RIBOSOMAL_L13"/>
    <property type="match status" value="1"/>
</dbReference>
<keyword evidence="3 4" id="KW-0687">Ribonucleoprotein</keyword>
<dbReference type="InterPro" id="IPR005823">
    <property type="entry name" value="Ribosomal_uL13_bac-type"/>
</dbReference>
<sequence>MVTVIDGKGLIYGRLASNVAEMIMAGEEVVVLNAEQIIITGERSEILKDFKNKVDRGDVSKRKGPFYPRRSDLLFKRCVRGMIPWMSSSGRDAFRRLHVFVGAPKQFEDSNKVRPEEADRAVTCKYVTLGEISEFLGSKVR</sequence>
<evidence type="ECO:0000256" key="3">
    <source>
        <dbReference type="ARBA" id="ARBA00023274"/>
    </source>
</evidence>
<dbReference type="InterPro" id="IPR036899">
    <property type="entry name" value="Ribosomal_uL13_sf"/>
</dbReference>
<accession>A0A3G3IJA6</accession>
<evidence type="ECO:0000256" key="2">
    <source>
        <dbReference type="ARBA" id="ARBA00022980"/>
    </source>
</evidence>
<reference evidence="6 7" key="1">
    <citation type="submission" date="2016-10" db="EMBL/GenBank/DDBJ databases">
        <title>Complete genome of the TMA-utilizing, human hosted archaeon Methanomethylophilus alvus Gen. nov, sp. nov., strain Mx-05, derived from a pure culture.</title>
        <authorList>
            <person name="Brugere J.-F."/>
            <person name="Ben Hania W."/>
            <person name="Chaudhary P.P."/>
            <person name="Gaci N."/>
            <person name="Borrel G."/>
            <person name="Cao Van Tuat L."/>
            <person name="Fardeau M.-L."/>
            <person name="Harris H.M.B."/>
            <person name="O'Toole P.W."/>
            <person name="Ollivier B."/>
        </authorList>
    </citation>
    <scope>NUCLEOTIDE SEQUENCE [LARGE SCALE GENOMIC DNA]</scope>
    <source>
        <strain evidence="6 7">Mx-05</strain>
    </source>
</reference>
<evidence type="ECO:0000256" key="4">
    <source>
        <dbReference type="HAMAP-Rule" id="MF_01366"/>
    </source>
</evidence>
<dbReference type="NCBIfam" id="TIGR01077">
    <property type="entry name" value="L13_A_E"/>
    <property type="match status" value="1"/>
</dbReference>
<dbReference type="GO" id="GO:0003729">
    <property type="term" value="F:mRNA binding"/>
    <property type="evidence" value="ECO:0007669"/>
    <property type="project" value="TreeGrafter"/>
</dbReference>
<organism evidence="6 7">
    <name type="scientific">Methanomethylophilus alvi</name>
    <dbReference type="NCBI Taxonomy" id="1291540"/>
    <lineage>
        <taxon>Archaea</taxon>
        <taxon>Methanobacteriati</taxon>
        <taxon>Thermoplasmatota</taxon>
        <taxon>Thermoplasmata</taxon>
        <taxon>Methanomassiliicoccales</taxon>
        <taxon>Methanomethylophilaceae</taxon>
        <taxon>Methanomethylophilus</taxon>
    </lineage>
</organism>
<protein>
    <recommendedName>
        <fullName evidence="4">Large ribosomal subunit protein uL13</fullName>
    </recommendedName>
</protein>
<evidence type="ECO:0000313" key="6">
    <source>
        <dbReference type="EMBL" id="AYQ55572.1"/>
    </source>
</evidence>
<dbReference type="InterPro" id="IPR023563">
    <property type="entry name" value="Ribosomal_uL13_CS"/>
</dbReference>
<dbReference type="PANTHER" id="PTHR11545">
    <property type="entry name" value="RIBOSOMAL PROTEIN L13"/>
    <property type="match status" value="1"/>
</dbReference>
<dbReference type="GeneID" id="41322234"/>
<dbReference type="AlphaFoldDB" id="A0A3G3IJA6"/>
<dbReference type="OMA" id="GMLPWKT"/>